<keyword evidence="5" id="KW-1185">Reference proteome</keyword>
<proteinExistence type="predicted"/>
<dbReference type="InterPro" id="IPR002105">
    <property type="entry name" value="Dockerin_1_rpt"/>
</dbReference>
<dbReference type="AlphaFoldDB" id="A0ABD3P2C9"/>
<accession>A0ABD3P2C9</accession>
<name>A0ABD3P2C9_9STRA</name>
<sequence>MKGFLSSLAIGVALTSNFHFASAHIGGGVKSQVAEEADPPFGNGLTPDESIIQVLNDGLGVAMNTFDSFDGGESINIGSGSSNSQNERNVASHAKSAKTKSNKQDKVVLDLDGDGSVDLSDLILLLRNIDDPMGEIAPGSTLAADVNGDGLVNLQDAISVITSLADLLGPEVMGSITPDFFTNSSNFPWDQPTIEQDIGERQLSTKIDNSHKDELHIQETCGAQETLSLAKGAGPKPFIGWGTTNCSKNTTLWSTMSLYEKTKAYASWIMYRVRLVGAYVLLPDAARAYANYRENKGEEIDISNSYLNAIEDDSAIKVAIDDELAAVASAVVKLFNGQEGSFDFHSTTTRLVPKPSTENWQKAVGGHRIWSSGTVTYNAEPCKLEIDMEIFIEDYYNFNPGQLDIATGLPDDDNCLFAIIGWAKPFYSRGSIKRTGITTLLNCCKDSDCADPNVCECNECNIQVCTSSFIELHLCLKSFLYL</sequence>
<dbReference type="CDD" id="cd14256">
    <property type="entry name" value="Dockerin_I"/>
    <property type="match status" value="1"/>
</dbReference>
<keyword evidence="2" id="KW-0732">Signal</keyword>
<dbReference type="PROSITE" id="PS51766">
    <property type="entry name" value="DOCKERIN"/>
    <property type="match status" value="1"/>
</dbReference>
<feature type="region of interest" description="Disordered" evidence="1">
    <location>
        <begin position="76"/>
        <end position="102"/>
    </location>
</feature>
<evidence type="ECO:0000259" key="3">
    <source>
        <dbReference type="PROSITE" id="PS51766"/>
    </source>
</evidence>
<evidence type="ECO:0000256" key="2">
    <source>
        <dbReference type="SAM" id="SignalP"/>
    </source>
</evidence>
<organism evidence="4 5">
    <name type="scientific">Cyclotella atomus</name>
    <dbReference type="NCBI Taxonomy" id="382360"/>
    <lineage>
        <taxon>Eukaryota</taxon>
        <taxon>Sar</taxon>
        <taxon>Stramenopiles</taxon>
        <taxon>Ochrophyta</taxon>
        <taxon>Bacillariophyta</taxon>
        <taxon>Coscinodiscophyceae</taxon>
        <taxon>Thalassiosirophycidae</taxon>
        <taxon>Stephanodiscales</taxon>
        <taxon>Stephanodiscaceae</taxon>
        <taxon>Cyclotella</taxon>
    </lineage>
</organism>
<comment type="caution">
    <text evidence="4">The sequence shown here is derived from an EMBL/GenBank/DDBJ whole genome shotgun (WGS) entry which is preliminary data.</text>
</comment>
<feature type="signal peptide" evidence="2">
    <location>
        <begin position="1"/>
        <end position="23"/>
    </location>
</feature>
<reference evidence="4 5" key="1">
    <citation type="submission" date="2024-10" db="EMBL/GenBank/DDBJ databases">
        <title>Updated reference genomes for cyclostephanoid diatoms.</title>
        <authorList>
            <person name="Roberts W.R."/>
            <person name="Alverson A.J."/>
        </authorList>
    </citation>
    <scope>NUCLEOTIDE SEQUENCE [LARGE SCALE GENOMIC DNA]</scope>
    <source>
        <strain evidence="4 5">AJA010-31</strain>
    </source>
</reference>
<evidence type="ECO:0000313" key="5">
    <source>
        <dbReference type="Proteomes" id="UP001530400"/>
    </source>
</evidence>
<dbReference type="SUPFAM" id="SSF63446">
    <property type="entry name" value="Type I dockerin domain"/>
    <property type="match status" value="1"/>
</dbReference>
<dbReference type="Pfam" id="PF00404">
    <property type="entry name" value="Dockerin_1"/>
    <property type="match status" value="1"/>
</dbReference>
<dbReference type="Proteomes" id="UP001530400">
    <property type="component" value="Unassembled WGS sequence"/>
</dbReference>
<evidence type="ECO:0000313" key="4">
    <source>
        <dbReference type="EMBL" id="KAL3780630.1"/>
    </source>
</evidence>
<dbReference type="InterPro" id="IPR036439">
    <property type="entry name" value="Dockerin_dom_sf"/>
</dbReference>
<protein>
    <recommendedName>
        <fullName evidence="3">Dockerin domain-containing protein</fullName>
    </recommendedName>
</protein>
<gene>
    <name evidence="4" type="ORF">ACHAWO_003136</name>
</gene>
<dbReference type="InterPro" id="IPR018247">
    <property type="entry name" value="EF_Hand_1_Ca_BS"/>
</dbReference>
<feature type="chain" id="PRO_5044830238" description="Dockerin domain-containing protein" evidence="2">
    <location>
        <begin position="24"/>
        <end position="482"/>
    </location>
</feature>
<feature type="domain" description="Dockerin" evidence="3">
    <location>
        <begin position="104"/>
        <end position="173"/>
    </location>
</feature>
<dbReference type="InterPro" id="IPR016134">
    <property type="entry name" value="Dockerin_dom"/>
</dbReference>
<evidence type="ECO:0000256" key="1">
    <source>
        <dbReference type="SAM" id="MobiDB-lite"/>
    </source>
</evidence>
<dbReference type="EMBL" id="JALLPJ020000882">
    <property type="protein sequence ID" value="KAL3780630.1"/>
    <property type="molecule type" value="Genomic_DNA"/>
</dbReference>
<dbReference type="Gene3D" id="1.10.1330.10">
    <property type="entry name" value="Dockerin domain"/>
    <property type="match status" value="1"/>
</dbReference>
<dbReference type="PROSITE" id="PS00018">
    <property type="entry name" value="EF_HAND_1"/>
    <property type="match status" value="1"/>
</dbReference>